<dbReference type="PROSITE" id="PS51819">
    <property type="entry name" value="VOC"/>
    <property type="match status" value="1"/>
</dbReference>
<accession>A0ABR9ZNE4</accession>
<keyword evidence="3" id="KW-1185">Reference proteome</keyword>
<dbReference type="Proteomes" id="UP000614200">
    <property type="component" value="Unassembled WGS sequence"/>
</dbReference>
<comment type="caution">
    <text evidence="2">The sequence shown here is derived from an EMBL/GenBank/DDBJ whole genome shotgun (WGS) entry which is preliminary data.</text>
</comment>
<gene>
    <name evidence="2" type="ORF">ISU02_02625</name>
</gene>
<dbReference type="InterPro" id="IPR029068">
    <property type="entry name" value="Glyas_Bleomycin-R_OHBP_Dase"/>
</dbReference>
<dbReference type="InterPro" id="IPR037523">
    <property type="entry name" value="VOC_core"/>
</dbReference>
<proteinExistence type="predicted"/>
<evidence type="ECO:0000313" key="3">
    <source>
        <dbReference type="Proteomes" id="UP000614200"/>
    </source>
</evidence>
<dbReference type="SUPFAM" id="SSF54593">
    <property type="entry name" value="Glyoxalase/Bleomycin resistance protein/Dihydroxybiphenyl dioxygenase"/>
    <property type="match status" value="1"/>
</dbReference>
<dbReference type="InterPro" id="IPR004360">
    <property type="entry name" value="Glyas_Fos-R_dOase_dom"/>
</dbReference>
<feature type="domain" description="VOC" evidence="1">
    <location>
        <begin position="2"/>
        <end position="129"/>
    </location>
</feature>
<evidence type="ECO:0000313" key="2">
    <source>
        <dbReference type="EMBL" id="MBF4691992.1"/>
    </source>
</evidence>
<dbReference type="EMBL" id="JADKNH010000001">
    <property type="protein sequence ID" value="MBF4691992.1"/>
    <property type="molecule type" value="Genomic_DNA"/>
</dbReference>
<reference evidence="2 3" key="1">
    <citation type="submission" date="2020-11" db="EMBL/GenBank/DDBJ databases">
        <title>Fusibacter basophilias sp. nov.</title>
        <authorList>
            <person name="Qiu D."/>
        </authorList>
    </citation>
    <scope>NUCLEOTIDE SEQUENCE [LARGE SCALE GENOMIC DNA]</scope>
    <source>
        <strain evidence="2 3">Q10-2</strain>
    </source>
</reference>
<name>A0ABR9ZNE4_9FIRM</name>
<dbReference type="Pfam" id="PF00903">
    <property type="entry name" value="Glyoxalase"/>
    <property type="match status" value="1"/>
</dbReference>
<sequence>MKMHHICIQTDCYEASKQFYMTILGFKLIQETPNFHMRAFNSWLELSGVMIELQTHKIGEALSDYNKNSKGIVHFALSTEDIDSEYHRIKKLGFDRFQKKEGQDIYEVKGGKLFKIKAPEGTIVEIRSNSGL</sequence>
<organism evidence="2 3">
    <name type="scientific">Fusibacter ferrireducens</name>
    <dbReference type="NCBI Taxonomy" id="2785058"/>
    <lineage>
        <taxon>Bacteria</taxon>
        <taxon>Bacillati</taxon>
        <taxon>Bacillota</taxon>
        <taxon>Clostridia</taxon>
        <taxon>Eubacteriales</taxon>
        <taxon>Eubacteriales Family XII. Incertae Sedis</taxon>
        <taxon>Fusibacter</taxon>
    </lineage>
</organism>
<dbReference type="RefSeq" id="WP_194700218.1">
    <property type="nucleotide sequence ID" value="NZ_JADKNH010000001.1"/>
</dbReference>
<evidence type="ECO:0000259" key="1">
    <source>
        <dbReference type="PROSITE" id="PS51819"/>
    </source>
</evidence>
<dbReference type="Gene3D" id="3.10.180.10">
    <property type="entry name" value="2,3-Dihydroxybiphenyl 1,2-Dioxygenase, domain 1"/>
    <property type="match status" value="1"/>
</dbReference>
<protein>
    <submittedName>
        <fullName evidence="2">VOC family protein</fullName>
    </submittedName>
</protein>